<gene>
    <name evidence="6" type="ORF">TRFO_02980</name>
</gene>
<dbReference type="GO" id="GO:0031145">
    <property type="term" value="P:anaphase-promoting complex-dependent catabolic process"/>
    <property type="evidence" value="ECO:0007669"/>
    <property type="project" value="InterPro"/>
</dbReference>
<name>A0A1J4KYS1_9EUKA</name>
<dbReference type="GO" id="GO:0034399">
    <property type="term" value="C:nuclear periphery"/>
    <property type="evidence" value="ECO:0007669"/>
    <property type="project" value="TreeGrafter"/>
</dbReference>
<dbReference type="AlphaFoldDB" id="A0A1J4KYS1"/>
<proteinExistence type="predicted"/>
<keyword evidence="3" id="KW-0833">Ubl conjugation pathway</keyword>
<dbReference type="VEuPathDB" id="TrichDB:TRFO_02980"/>
<dbReference type="PANTHER" id="PTHR13260:SF0">
    <property type="entry name" value="ANAPHASE-PROMOTING COMPLEX SUBUNIT 4"/>
    <property type="match status" value="1"/>
</dbReference>
<evidence type="ECO:0000313" key="6">
    <source>
        <dbReference type="EMBL" id="OHT14725.1"/>
    </source>
</evidence>
<dbReference type="Gene3D" id="2.130.10.10">
    <property type="entry name" value="YVTN repeat-like/Quinoprotein amine dehydrogenase"/>
    <property type="match status" value="1"/>
</dbReference>
<keyword evidence="2" id="KW-0498">Mitosis</keyword>
<dbReference type="InterPro" id="IPR015943">
    <property type="entry name" value="WD40/YVTN_repeat-like_dom_sf"/>
</dbReference>
<dbReference type="Pfam" id="PF12894">
    <property type="entry name" value="ANAPC4_WD40"/>
    <property type="match status" value="1"/>
</dbReference>
<dbReference type="PANTHER" id="PTHR13260">
    <property type="entry name" value="ANAPHASE PROMOTING COMPLEX SUBUNIT 4 APC4"/>
    <property type="match status" value="1"/>
</dbReference>
<protein>
    <recommendedName>
        <fullName evidence="5">Anaphase-promoting complex subunit 4-like WD40 domain-containing protein</fullName>
    </recommendedName>
</protein>
<dbReference type="InterPro" id="IPR036322">
    <property type="entry name" value="WD40_repeat_dom_sf"/>
</dbReference>
<evidence type="ECO:0000256" key="3">
    <source>
        <dbReference type="ARBA" id="ARBA00022786"/>
    </source>
</evidence>
<keyword evidence="4" id="KW-0131">Cell cycle</keyword>
<dbReference type="EMBL" id="MLAK01000325">
    <property type="protein sequence ID" value="OHT14725.1"/>
    <property type="molecule type" value="Genomic_DNA"/>
</dbReference>
<dbReference type="GeneID" id="94825727"/>
<dbReference type="RefSeq" id="XP_068367861.1">
    <property type="nucleotide sequence ID" value="XM_068491023.1"/>
</dbReference>
<dbReference type="GO" id="GO:0051301">
    <property type="term" value="P:cell division"/>
    <property type="evidence" value="ECO:0007669"/>
    <property type="project" value="UniProtKB-KW"/>
</dbReference>
<reference evidence="6" key="1">
    <citation type="submission" date="2016-10" db="EMBL/GenBank/DDBJ databases">
        <authorList>
            <person name="Benchimol M."/>
            <person name="Almeida L.G."/>
            <person name="Vasconcelos A.T."/>
            <person name="Perreira-Neves A."/>
            <person name="Rosa I.A."/>
            <person name="Tasca T."/>
            <person name="Bogo M.R."/>
            <person name="de Souza W."/>
        </authorList>
    </citation>
    <scope>NUCLEOTIDE SEQUENCE [LARGE SCALE GENOMIC DNA]</scope>
    <source>
        <strain evidence="6">K</strain>
    </source>
</reference>
<dbReference type="SUPFAM" id="SSF50978">
    <property type="entry name" value="WD40 repeat-like"/>
    <property type="match status" value="1"/>
</dbReference>
<sequence length="489" mass="55107">MLESISTTSLSSPIKLAEWSPKMDIIAITYHDAPETIELRRMDWTKVNSITLDYQATVICYTPNGRMICVGTADNKLQLFGIEDCKVISSMVFDNEITAVSIDECNEISITAVGFADGTVSLFSDFHFALCQYHLIQPAIKITLCDTEVFLLHEDHQNVSHFSITFIESDSALIKSTSKAFSSYWMHYHTIDNAVNKLNERWNQIWEESASFTSHNEDIARCFLLGKNPPELSTEVHITRISKSIAHEFSEIQNLLANDIIPSFIELDKTIEQIKAAIEMSSKLDISLYFDSSKSQIQNCLTMMENFRRLSNCFNALFGYLLNPASVISELAKANVSTNEFTDFLINYFHKFDLLDISIGQSPESKPIFEATHKADILLPARFSNVSKEKCSCIGQTLSVYDLKEQEETTYQVSGQPLAAYPFSDGCVGCFFESGGSVYFKMFEDENESQAEVSLEDSAVFFISPRRIALVQSTEMFASVVDLEIPEDE</sequence>
<feature type="domain" description="Anaphase-promoting complex subunit 4-like WD40" evidence="5">
    <location>
        <begin position="18"/>
        <end position="100"/>
    </location>
</feature>
<dbReference type="GO" id="GO:0005680">
    <property type="term" value="C:anaphase-promoting complex"/>
    <property type="evidence" value="ECO:0007669"/>
    <property type="project" value="InterPro"/>
</dbReference>
<evidence type="ECO:0000259" key="5">
    <source>
        <dbReference type="Pfam" id="PF12894"/>
    </source>
</evidence>
<dbReference type="Proteomes" id="UP000179807">
    <property type="component" value="Unassembled WGS sequence"/>
</dbReference>
<organism evidence="6 7">
    <name type="scientific">Tritrichomonas foetus</name>
    <dbReference type="NCBI Taxonomy" id="1144522"/>
    <lineage>
        <taxon>Eukaryota</taxon>
        <taxon>Metamonada</taxon>
        <taxon>Parabasalia</taxon>
        <taxon>Tritrichomonadida</taxon>
        <taxon>Tritrichomonadidae</taxon>
        <taxon>Tritrichomonas</taxon>
    </lineage>
</organism>
<evidence type="ECO:0000313" key="7">
    <source>
        <dbReference type="Proteomes" id="UP000179807"/>
    </source>
</evidence>
<accession>A0A1J4KYS1</accession>
<dbReference type="GO" id="GO:0070979">
    <property type="term" value="P:protein K11-linked ubiquitination"/>
    <property type="evidence" value="ECO:0007669"/>
    <property type="project" value="TreeGrafter"/>
</dbReference>
<evidence type="ECO:0000256" key="1">
    <source>
        <dbReference type="ARBA" id="ARBA00022618"/>
    </source>
</evidence>
<keyword evidence="1" id="KW-0132">Cell division</keyword>
<keyword evidence="7" id="KW-1185">Reference proteome</keyword>
<evidence type="ECO:0000256" key="4">
    <source>
        <dbReference type="ARBA" id="ARBA00023306"/>
    </source>
</evidence>
<dbReference type="OrthoDB" id="2110451at2759"/>
<dbReference type="InterPro" id="IPR024789">
    <property type="entry name" value="APC4"/>
</dbReference>
<dbReference type="InterPro" id="IPR024977">
    <property type="entry name" value="Apc4-like_WD40_dom"/>
</dbReference>
<evidence type="ECO:0000256" key="2">
    <source>
        <dbReference type="ARBA" id="ARBA00022776"/>
    </source>
</evidence>
<comment type="caution">
    <text evidence="6">The sequence shown here is derived from an EMBL/GenBank/DDBJ whole genome shotgun (WGS) entry which is preliminary data.</text>
</comment>